<keyword evidence="2" id="KW-1185">Reference proteome</keyword>
<protein>
    <submittedName>
        <fullName evidence="1">Uncharacterized protein</fullName>
    </submittedName>
</protein>
<dbReference type="InterPro" id="IPR032675">
    <property type="entry name" value="LRR_dom_sf"/>
</dbReference>
<evidence type="ECO:0000313" key="2">
    <source>
        <dbReference type="Proteomes" id="UP001153620"/>
    </source>
</evidence>
<proteinExistence type="predicted"/>
<dbReference type="SUPFAM" id="SSF52058">
    <property type="entry name" value="L domain-like"/>
    <property type="match status" value="1"/>
</dbReference>
<evidence type="ECO:0000313" key="1">
    <source>
        <dbReference type="EMBL" id="CAG9810891.1"/>
    </source>
</evidence>
<dbReference type="Gene3D" id="3.80.10.10">
    <property type="entry name" value="Ribonuclease Inhibitor"/>
    <property type="match status" value="1"/>
</dbReference>
<reference evidence="1" key="1">
    <citation type="submission" date="2022-01" db="EMBL/GenBank/DDBJ databases">
        <authorList>
            <person name="King R."/>
        </authorList>
    </citation>
    <scope>NUCLEOTIDE SEQUENCE</scope>
</reference>
<gene>
    <name evidence="1" type="ORF">CHIRRI_LOCUS13703</name>
</gene>
<organism evidence="1 2">
    <name type="scientific">Chironomus riparius</name>
    <dbReference type="NCBI Taxonomy" id="315576"/>
    <lineage>
        <taxon>Eukaryota</taxon>
        <taxon>Metazoa</taxon>
        <taxon>Ecdysozoa</taxon>
        <taxon>Arthropoda</taxon>
        <taxon>Hexapoda</taxon>
        <taxon>Insecta</taxon>
        <taxon>Pterygota</taxon>
        <taxon>Neoptera</taxon>
        <taxon>Endopterygota</taxon>
        <taxon>Diptera</taxon>
        <taxon>Nematocera</taxon>
        <taxon>Chironomoidea</taxon>
        <taxon>Chironomidae</taxon>
        <taxon>Chironominae</taxon>
        <taxon>Chironomus</taxon>
    </lineage>
</organism>
<dbReference type="Proteomes" id="UP001153620">
    <property type="component" value="Chromosome 4"/>
</dbReference>
<sequence length="391" mass="44737">MLKPTLMMKIFPWNRIDRRFLVNRKRRPWRRTNLFLWKLTWTRTLRLMKCVLLIDLRPALSNSMALNLGNCLYKLIGNRGHSMFLEKIPSTSVIFVFAGRSHKLTMLSSSDPIHESKTLSTKHVRMLEPPKTALIKLQRTSIALVEAVQATIKSKIDNFFLELKFCVVAFTASTNAIDVRCNFMRAMFGGSNILTCFVEAVRESIGCANPDEITIVNPGDLPSGNVISDVEGIFSRNIEWPRFPINLYKQFPRLRAIEFDNAGLRSIRSTHFINLNVLVHVSFQRNRFVRLQGRLFRFTRNLRSIRFHGNIFIINVGFNIFGNLPYLRDVNFDGIGCGRDKILSGTGDFSRIASRLMRACPPDEDDLTDDLDGMQCDFDTSKESKSSSSRG</sequence>
<accession>A0A9N9WVI9</accession>
<dbReference type="AlphaFoldDB" id="A0A9N9WVI9"/>
<dbReference type="EMBL" id="OU895880">
    <property type="protein sequence ID" value="CAG9810891.1"/>
    <property type="molecule type" value="Genomic_DNA"/>
</dbReference>
<name>A0A9N9WVI9_9DIPT</name>
<reference evidence="1" key="2">
    <citation type="submission" date="2022-10" db="EMBL/GenBank/DDBJ databases">
        <authorList>
            <consortium name="ENA_rothamsted_submissions"/>
            <consortium name="culmorum"/>
            <person name="King R."/>
        </authorList>
    </citation>
    <scope>NUCLEOTIDE SEQUENCE</scope>
</reference>